<organism evidence="1 2">
    <name type="scientific">Caerostris darwini</name>
    <dbReference type="NCBI Taxonomy" id="1538125"/>
    <lineage>
        <taxon>Eukaryota</taxon>
        <taxon>Metazoa</taxon>
        <taxon>Ecdysozoa</taxon>
        <taxon>Arthropoda</taxon>
        <taxon>Chelicerata</taxon>
        <taxon>Arachnida</taxon>
        <taxon>Araneae</taxon>
        <taxon>Araneomorphae</taxon>
        <taxon>Entelegynae</taxon>
        <taxon>Araneoidea</taxon>
        <taxon>Araneidae</taxon>
        <taxon>Caerostris</taxon>
    </lineage>
</organism>
<accession>A0AAV4UGP6</accession>
<evidence type="ECO:0000313" key="1">
    <source>
        <dbReference type="EMBL" id="GIY56948.1"/>
    </source>
</evidence>
<name>A0AAV4UGP6_9ARAC</name>
<keyword evidence="2" id="KW-1185">Reference proteome</keyword>
<comment type="caution">
    <text evidence="1">The sequence shown here is derived from an EMBL/GenBank/DDBJ whole genome shotgun (WGS) entry which is preliminary data.</text>
</comment>
<evidence type="ECO:0000313" key="2">
    <source>
        <dbReference type="Proteomes" id="UP001054837"/>
    </source>
</evidence>
<sequence length="100" mass="11194">MWYKCIKTWVGGNVKRGMIAIIPLFECDGSIGPRGESRDSRRSIGCGCGYSTSFFPSTPLRKRCRPSREYGMSRLICSDSPISRPSAYCLSCSRKQEKGK</sequence>
<reference evidence="1 2" key="1">
    <citation type="submission" date="2021-06" db="EMBL/GenBank/DDBJ databases">
        <title>Caerostris darwini draft genome.</title>
        <authorList>
            <person name="Kono N."/>
            <person name="Arakawa K."/>
        </authorList>
    </citation>
    <scope>NUCLEOTIDE SEQUENCE [LARGE SCALE GENOMIC DNA]</scope>
</reference>
<dbReference type="AlphaFoldDB" id="A0AAV4UGP6"/>
<proteinExistence type="predicted"/>
<gene>
    <name evidence="1" type="primary">AVEN_121166_1</name>
    <name evidence="1" type="ORF">CDAR_392111</name>
</gene>
<protein>
    <submittedName>
        <fullName evidence="1">Uncharacterized protein</fullName>
    </submittedName>
</protein>
<dbReference type="Proteomes" id="UP001054837">
    <property type="component" value="Unassembled WGS sequence"/>
</dbReference>
<dbReference type="EMBL" id="BPLQ01011249">
    <property type="protein sequence ID" value="GIY56948.1"/>
    <property type="molecule type" value="Genomic_DNA"/>
</dbReference>